<dbReference type="InterPro" id="IPR011761">
    <property type="entry name" value="ATP-grasp"/>
</dbReference>
<dbReference type="GO" id="GO:0008716">
    <property type="term" value="F:D-alanine-D-alanine ligase activity"/>
    <property type="evidence" value="ECO:0007669"/>
    <property type="project" value="TreeGrafter"/>
</dbReference>
<keyword evidence="1" id="KW-0547">Nucleotide-binding</keyword>
<dbReference type="SUPFAM" id="SSF56059">
    <property type="entry name" value="Glutathione synthetase ATP-binding domain-like"/>
    <property type="match status" value="1"/>
</dbReference>
<evidence type="ECO:0000313" key="3">
    <source>
        <dbReference type="EMBL" id="MCW6507801.1"/>
    </source>
</evidence>
<sequence>MPKLDQVVIVFEPEAACRDHLVKHGYPDEIAREVATYLAQATDLADFADEIRTALRAEGLDVTFLPLAEAAASLPRLDPQRTIVWCQTDGIRFYRGSSIPTLARLLGLPRYGSPPTTQHLCQDKFASLAMAAGAGLPVPPTRLLEGAVTLAALRDADLDWERATLFVKPATLGAKLGIFADSRCTGFEAAQALGQRIWDRYADRAVVQTYVEGDDVRVSYMDTGGGFPRQIGIGRLRKNLASETGGAFMTMRDNETLSGARDTQGARGAFGREHGAAFTPEMDDLRVATTPFEQAATATILTHADRLRRLLPLQDYFSMDFRIDAAGAPTFFEFETCPAVTIYDFQHYLATTHKLELGPALARSLRLAFERAGTQAEA</sequence>
<dbReference type="Proteomes" id="UP001165667">
    <property type="component" value="Unassembled WGS sequence"/>
</dbReference>
<comment type="caution">
    <text evidence="3">The sequence shown here is derived from an EMBL/GenBank/DDBJ whole genome shotgun (WGS) entry which is preliminary data.</text>
</comment>
<protein>
    <recommendedName>
        <fullName evidence="2">ATP-grasp domain-containing protein</fullName>
    </recommendedName>
</protein>
<reference evidence="3" key="1">
    <citation type="submission" date="2022-05" db="EMBL/GenBank/DDBJ databases">
        <authorList>
            <person name="Pankratov T."/>
        </authorList>
    </citation>
    <scope>NUCLEOTIDE SEQUENCE</scope>
    <source>
        <strain evidence="3">BP6-180914</strain>
    </source>
</reference>
<dbReference type="RefSeq" id="WP_282584158.1">
    <property type="nucleotide sequence ID" value="NZ_JAMOIM010000003.1"/>
</dbReference>
<proteinExistence type="predicted"/>
<keyword evidence="1" id="KW-0067">ATP-binding</keyword>
<dbReference type="PANTHER" id="PTHR23132:SF0">
    <property type="entry name" value="D-ALANINE-D-ALANINE LIGASE FAMILY"/>
    <property type="match status" value="1"/>
</dbReference>
<gene>
    <name evidence="3" type="ORF">M8523_07185</name>
</gene>
<organism evidence="3 4">
    <name type="scientific">Lichenifustis flavocetrariae</name>
    <dbReference type="NCBI Taxonomy" id="2949735"/>
    <lineage>
        <taxon>Bacteria</taxon>
        <taxon>Pseudomonadati</taxon>
        <taxon>Pseudomonadota</taxon>
        <taxon>Alphaproteobacteria</taxon>
        <taxon>Hyphomicrobiales</taxon>
        <taxon>Lichenihabitantaceae</taxon>
        <taxon>Lichenifustis</taxon>
    </lineage>
</organism>
<name>A0AA42CJ97_9HYPH</name>
<dbReference type="AlphaFoldDB" id="A0AA42CJ97"/>
<dbReference type="GO" id="GO:0046872">
    <property type="term" value="F:metal ion binding"/>
    <property type="evidence" value="ECO:0007669"/>
    <property type="project" value="InterPro"/>
</dbReference>
<dbReference type="Gene3D" id="3.30.1490.20">
    <property type="entry name" value="ATP-grasp fold, A domain"/>
    <property type="match status" value="1"/>
</dbReference>
<dbReference type="PROSITE" id="PS50975">
    <property type="entry name" value="ATP_GRASP"/>
    <property type="match status" value="1"/>
</dbReference>
<evidence type="ECO:0000256" key="1">
    <source>
        <dbReference type="PROSITE-ProRule" id="PRU00409"/>
    </source>
</evidence>
<dbReference type="Gene3D" id="3.40.50.20">
    <property type="match status" value="1"/>
</dbReference>
<dbReference type="PANTHER" id="PTHR23132">
    <property type="entry name" value="D-ALANINE--D-ALANINE LIGASE"/>
    <property type="match status" value="1"/>
</dbReference>
<evidence type="ECO:0000313" key="4">
    <source>
        <dbReference type="Proteomes" id="UP001165667"/>
    </source>
</evidence>
<dbReference type="EMBL" id="JAMOIM010000003">
    <property type="protein sequence ID" value="MCW6507801.1"/>
    <property type="molecule type" value="Genomic_DNA"/>
</dbReference>
<dbReference type="GO" id="GO:0005524">
    <property type="term" value="F:ATP binding"/>
    <property type="evidence" value="ECO:0007669"/>
    <property type="project" value="UniProtKB-UniRule"/>
</dbReference>
<evidence type="ECO:0000259" key="2">
    <source>
        <dbReference type="PROSITE" id="PS50975"/>
    </source>
</evidence>
<accession>A0AA42CJ97</accession>
<keyword evidence="4" id="KW-1185">Reference proteome</keyword>
<dbReference type="Gene3D" id="3.30.470.20">
    <property type="entry name" value="ATP-grasp fold, B domain"/>
    <property type="match status" value="2"/>
</dbReference>
<dbReference type="InterPro" id="IPR013815">
    <property type="entry name" value="ATP_grasp_subdomain_1"/>
</dbReference>
<feature type="domain" description="ATP-grasp" evidence="2">
    <location>
        <begin position="128"/>
        <end position="366"/>
    </location>
</feature>